<feature type="compositionally biased region" description="Basic and acidic residues" evidence="1">
    <location>
        <begin position="823"/>
        <end position="838"/>
    </location>
</feature>
<feature type="compositionally biased region" description="Basic and acidic residues" evidence="1">
    <location>
        <begin position="619"/>
        <end position="628"/>
    </location>
</feature>
<feature type="region of interest" description="Disordered" evidence="1">
    <location>
        <begin position="747"/>
        <end position="770"/>
    </location>
</feature>
<feature type="compositionally biased region" description="Basic and acidic residues" evidence="1">
    <location>
        <begin position="1431"/>
        <end position="1440"/>
    </location>
</feature>
<dbReference type="InterPro" id="IPR045107">
    <property type="entry name" value="SAC3/GANP/THP3"/>
</dbReference>
<organism evidence="3 4">
    <name type="scientific">Trypanosoma rangeli SC58</name>
    <dbReference type="NCBI Taxonomy" id="429131"/>
    <lineage>
        <taxon>Eukaryota</taxon>
        <taxon>Discoba</taxon>
        <taxon>Euglenozoa</taxon>
        <taxon>Kinetoplastea</taxon>
        <taxon>Metakinetoplastina</taxon>
        <taxon>Trypanosomatida</taxon>
        <taxon>Trypanosomatidae</taxon>
        <taxon>Trypanosoma</taxon>
        <taxon>Herpetosoma</taxon>
    </lineage>
</organism>
<keyword evidence="4" id="KW-1185">Reference proteome</keyword>
<reference evidence="3 4" key="1">
    <citation type="submission" date="2013-07" db="EMBL/GenBank/DDBJ databases">
        <authorList>
            <person name="Stoco P.H."/>
            <person name="Wagner G."/>
            <person name="Gerber A."/>
            <person name="Zaha A."/>
            <person name="Thompson C."/>
            <person name="Bartholomeu D.C."/>
            <person name="Luckemeyer D.D."/>
            <person name="Bahia D."/>
            <person name="Loreto E."/>
            <person name="Prestes E.B."/>
            <person name="Lima F.M."/>
            <person name="Rodrigues-Luiz G."/>
            <person name="Vallejo G.A."/>
            <person name="Filho J.F."/>
            <person name="Monteiro K.M."/>
            <person name="Tyler K.M."/>
            <person name="de Almeida L.G."/>
            <person name="Ortiz M.F."/>
            <person name="Siervo M.A."/>
            <person name="de Moraes M.H."/>
            <person name="Cunha O.L."/>
            <person name="Mendonca-Neto R."/>
            <person name="Silva R."/>
            <person name="Teixeira S.M."/>
            <person name="Murta S.M."/>
            <person name="Sincero T.C."/>
            <person name="Mendes T.A."/>
            <person name="Urmenyi T.P."/>
            <person name="Silva V.G."/>
            <person name="da Rocha W.D."/>
            <person name="Andersson B."/>
            <person name="Romanha A.J."/>
            <person name="Steindel M."/>
            <person name="de Vasconcelos A.T."/>
            <person name="Grisard E.C."/>
        </authorList>
    </citation>
    <scope>NUCLEOTIDE SEQUENCE [LARGE SCALE GENOMIC DNA]</scope>
    <source>
        <strain evidence="3 4">SC58</strain>
    </source>
</reference>
<feature type="compositionally biased region" description="Polar residues" evidence="1">
    <location>
        <begin position="701"/>
        <end position="713"/>
    </location>
</feature>
<feature type="region of interest" description="Disordered" evidence="1">
    <location>
        <begin position="665"/>
        <end position="730"/>
    </location>
</feature>
<dbReference type="GO" id="GO:0005737">
    <property type="term" value="C:cytoplasm"/>
    <property type="evidence" value="ECO:0007669"/>
    <property type="project" value="TreeGrafter"/>
</dbReference>
<evidence type="ECO:0000313" key="4">
    <source>
        <dbReference type="Proteomes" id="UP000031737"/>
    </source>
</evidence>
<evidence type="ECO:0000256" key="1">
    <source>
        <dbReference type="SAM" id="MobiDB-lite"/>
    </source>
</evidence>
<dbReference type="VEuPathDB" id="TriTrypDB:TRSC58_05161"/>
<dbReference type="PANTHER" id="PTHR12436">
    <property type="entry name" value="80 KDA MCM3-ASSOCIATED PROTEIN"/>
    <property type="match status" value="1"/>
</dbReference>
<evidence type="ECO:0000313" key="3">
    <source>
        <dbReference type="EMBL" id="ESL07156.1"/>
    </source>
</evidence>
<feature type="domain" description="SAC3/GANP/THP3 conserved" evidence="2">
    <location>
        <begin position="52"/>
        <end position="385"/>
    </location>
</feature>
<accession>A0A061IZ84</accession>
<dbReference type="GO" id="GO:0070390">
    <property type="term" value="C:transcription export complex 2"/>
    <property type="evidence" value="ECO:0007669"/>
    <property type="project" value="TreeGrafter"/>
</dbReference>
<dbReference type="EMBL" id="AUPL01005161">
    <property type="protein sequence ID" value="ESL07156.1"/>
    <property type="molecule type" value="Genomic_DNA"/>
</dbReference>
<dbReference type="InterPro" id="IPR005062">
    <property type="entry name" value="SAC3/GANP/THP3_conserved"/>
</dbReference>
<proteinExistence type="predicted"/>
<feature type="region of interest" description="Disordered" evidence="1">
    <location>
        <begin position="794"/>
        <end position="843"/>
    </location>
</feature>
<feature type="compositionally biased region" description="Polar residues" evidence="1">
    <location>
        <begin position="566"/>
        <end position="580"/>
    </location>
</feature>
<dbReference type="GO" id="GO:0006406">
    <property type="term" value="P:mRNA export from nucleus"/>
    <property type="evidence" value="ECO:0007669"/>
    <property type="project" value="TreeGrafter"/>
</dbReference>
<dbReference type="PANTHER" id="PTHR12436:SF3">
    <property type="entry name" value="GERMINAL-CENTER ASSOCIATED NUCLEAR PROTEIN"/>
    <property type="match status" value="1"/>
</dbReference>
<comment type="caution">
    <text evidence="3">The sequence shown here is derived from an EMBL/GenBank/DDBJ whole genome shotgun (WGS) entry which is preliminary data.</text>
</comment>
<dbReference type="OrthoDB" id="264795at2759"/>
<evidence type="ECO:0000259" key="2">
    <source>
        <dbReference type="Pfam" id="PF03399"/>
    </source>
</evidence>
<dbReference type="Pfam" id="PF03399">
    <property type="entry name" value="SAC3_GANP"/>
    <property type="match status" value="1"/>
</dbReference>
<feature type="region of interest" description="Disordered" evidence="1">
    <location>
        <begin position="1418"/>
        <end position="1449"/>
    </location>
</feature>
<protein>
    <recommendedName>
        <fullName evidence="2">SAC3/GANP/THP3 conserved domain-containing protein</fullName>
    </recommendedName>
</protein>
<feature type="compositionally biased region" description="Low complexity" evidence="1">
    <location>
        <begin position="587"/>
        <end position="602"/>
    </location>
</feature>
<feature type="compositionally biased region" description="Acidic residues" evidence="1">
    <location>
        <begin position="526"/>
        <end position="535"/>
    </location>
</feature>
<feature type="region of interest" description="Disordered" evidence="1">
    <location>
        <begin position="563"/>
        <end position="639"/>
    </location>
</feature>
<feature type="compositionally biased region" description="Basic and acidic residues" evidence="1">
    <location>
        <begin position="665"/>
        <end position="675"/>
    </location>
</feature>
<feature type="region of interest" description="Disordered" evidence="1">
    <location>
        <begin position="520"/>
        <end position="542"/>
    </location>
</feature>
<name>A0A061IZ84_TRYRA</name>
<dbReference type="Gene3D" id="1.25.40.990">
    <property type="match status" value="1"/>
</dbReference>
<gene>
    <name evidence="3" type="ORF">TRSC58_05161</name>
</gene>
<sequence>MLQDELGVREALSAMPFAAFCEFRVDEPPRRGCLAALCGSSETSQRPAPPSFELHYKSRHPQLPTAVEAYGRSAAGVVVEPSHLRNPLALEKTMHFLVHHYLRDPHTPAVFLAPFEVWRYLWDRMRQVRTNWVPQLPPVGTQSLSSHDYADGVLPASVRESIRRLKWLEFTVAALAVGGANLCRSVQGCRHYMAEKQNFLESIAQCFSDLVLSYRAEQRLRNSEMFSAVLLFYGLTQLTKVENRAGFCQVIEVQVGADAAPTHLFEPPSRSVDFGSVYRELAYLPQMARTRHVRAVLRLIHSWCQREWFGFFHLCRAEPLTVLQRAMVSHSFSYARFRAVVDLVTANTVVYGKTRLRGEMAIAELADLLLMEEAHCVELLETMGLGGQISEDRSILRVARADSSPYTTQEAIYRHLEDTGGKPRLCLPTLPSFFGFTVWREAFDLFPDAFGDAPLATHGDLCIMTCPVNLMRLLEPYCPPYNDDVAAVELTDAGNEWFTGVQAARERMLAWYALHMSSHGPRYSTNDEDEEEEVAEFTGGDVVARGGRRRGLSQELLNSAVEAMDQESQSTHSSVFNSSLGSDHDSNGGSCSSNNNNNNDNNADVMEDEQGEVPGAAESSKREARERAEEEEEEEEDEAVRAAKVLLLSLRNDAMYAKIQKELQAKTREDARRADAATPPSDSRDSHPQNTAYDVDEDNRNNSGNTHTQTTVGTMPKAEPVPHTPSTAEPWLSLPPPPFKVCVSPLPSEHPGKMSPSLHPTVETPTSGSAAGAEVPLLQEGVDWSGVAPVEGTRPTACQPSFPPFPARVPAATESGARAPHGGRTEEPRTKRPREEAVPCHGIVPPSKPLDFFSVRPPREEAEVKVDDKRGQQPCSWQLNAASSVCVTPVESREVLLPFEKEEERRLLREAETAAVTQPPRQRACVESVPQETLHEVQGVRKVTFVAASPGPAKMPGQPISKLSGVKPRRLSYRDTIRTSLQRQRGTSRAFVGRVSTSLLSQLAQQQRQQAEDASLRFSSQLSAPAVAGGASEPRWMRAFMNYLLGFFAASYDDATACRFLSEVLCGDPEAQARGVAGWLCRGFTPAMVALRGAQPQLYVVGKPDVPMLQLTSTVVVFGGAMRDEGTDEATWFSGRRTASRASLLERTCASACTRSVATEEALCALSTVQPLSLGRWVAALLLPREDAASLLTRGPLYSVGHKIEAAVEDDDAASADARNGGELLSLWEQLHTVRMSTAPRLTPAAEWSRQSSSRTTGALSEAAAWSRPRRHLATLQTRLALYGIDYRDAPQLRCVAGEKARSASTPRPEEHITAVITLDTSRGVEYDAGLHTLQLLIRQAVEQRTVFLAGVLIVLYASSTEEELRLQQSVEELFWTTWRQSAQRAATTAAAQIKTGKEVEAGRSAYQRTIRRSLGAVKPKLQTASPTRDPNVRQPRDHSSGSARTTRNAVRGFFTRGDAKEAATHCTTAVDDAIAFDTTQSYAPSPVLVVQPIRTALEGGTRRGRAGQDACGGSCVSGGEFAANNAELLRTALLQSVNSLLRGYDAKWRDFLRENDMGARETVLRVI</sequence>
<feature type="compositionally biased region" description="Acidic residues" evidence="1">
    <location>
        <begin position="629"/>
        <end position="638"/>
    </location>
</feature>
<dbReference type="Proteomes" id="UP000031737">
    <property type="component" value="Unassembled WGS sequence"/>
</dbReference>